<dbReference type="AlphaFoldDB" id="A0A8T8X264"/>
<protein>
    <submittedName>
        <fullName evidence="2">Uncharacterized protein</fullName>
    </submittedName>
</protein>
<feature type="non-terminal residue" evidence="2">
    <location>
        <position position="1"/>
    </location>
</feature>
<evidence type="ECO:0000313" key="2">
    <source>
        <dbReference type="EMBL" id="RAH82155.1"/>
    </source>
</evidence>
<dbReference type="GeneID" id="37177313"/>
<name>A0A8T8X264_ASPJA</name>
<feature type="compositionally biased region" description="Low complexity" evidence="1">
    <location>
        <begin position="19"/>
        <end position="32"/>
    </location>
</feature>
<sequence length="96" mass="10260">ILVGFACGHVFHLSHIHQTSTNTSSSPTTPYSRSAVHTPRPFSPSRTITLEDISTATARTVGPKVTTARLLRDRVGEGCRICTLAKELEAIGDADA</sequence>
<gene>
    <name evidence="2" type="ORF">BO86DRAFT_399394</name>
</gene>
<reference evidence="2 3" key="1">
    <citation type="submission" date="2018-02" db="EMBL/GenBank/DDBJ databases">
        <title>The genomes of Aspergillus section Nigri reveals drivers in fungal speciation.</title>
        <authorList>
            <consortium name="DOE Joint Genome Institute"/>
            <person name="Vesth T.C."/>
            <person name="Nybo J."/>
            <person name="Theobald S."/>
            <person name="Brandl J."/>
            <person name="Frisvad J.C."/>
            <person name="Nielsen K.F."/>
            <person name="Lyhne E.K."/>
            <person name="Kogle M.E."/>
            <person name="Kuo A."/>
            <person name="Riley R."/>
            <person name="Clum A."/>
            <person name="Nolan M."/>
            <person name="Lipzen A."/>
            <person name="Salamov A."/>
            <person name="Henrissat B."/>
            <person name="Wiebenga A."/>
            <person name="De vries R.P."/>
            <person name="Grigoriev I.V."/>
            <person name="Mortensen U.H."/>
            <person name="Andersen M.R."/>
            <person name="Baker S.E."/>
        </authorList>
    </citation>
    <scope>NUCLEOTIDE SEQUENCE [LARGE SCALE GENOMIC DNA]</scope>
    <source>
        <strain evidence="2 3">CBS 114.51</strain>
    </source>
</reference>
<organism evidence="2 3">
    <name type="scientific">Aspergillus japonicus CBS 114.51</name>
    <dbReference type="NCBI Taxonomy" id="1448312"/>
    <lineage>
        <taxon>Eukaryota</taxon>
        <taxon>Fungi</taxon>
        <taxon>Dikarya</taxon>
        <taxon>Ascomycota</taxon>
        <taxon>Pezizomycotina</taxon>
        <taxon>Eurotiomycetes</taxon>
        <taxon>Eurotiomycetidae</taxon>
        <taxon>Eurotiales</taxon>
        <taxon>Aspergillaceae</taxon>
        <taxon>Aspergillus</taxon>
        <taxon>Aspergillus subgen. Circumdati</taxon>
    </lineage>
</organism>
<evidence type="ECO:0000256" key="1">
    <source>
        <dbReference type="SAM" id="MobiDB-lite"/>
    </source>
</evidence>
<accession>A0A8T8X264</accession>
<proteinExistence type="predicted"/>
<dbReference type="EMBL" id="KZ824791">
    <property type="protein sequence ID" value="RAH82155.1"/>
    <property type="molecule type" value="Genomic_DNA"/>
</dbReference>
<evidence type="ECO:0000313" key="3">
    <source>
        <dbReference type="Proteomes" id="UP000249497"/>
    </source>
</evidence>
<dbReference type="RefSeq" id="XP_025528049.1">
    <property type="nucleotide sequence ID" value="XM_025673621.1"/>
</dbReference>
<dbReference type="Proteomes" id="UP000249497">
    <property type="component" value="Unassembled WGS sequence"/>
</dbReference>
<dbReference type="OrthoDB" id="244107at2759"/>
<feature type="region of interest" description="Disordered" evidence="1">
    <location>
        <begin position="18"/>
        <end position="46"/>
    </location>
</feature>
<keyword evidence="3" id="KW-1185">Reference proteome</keyword>